<evidence type="ECO:0000313" key="1">
    <source>
        <dbReference type="EMBL" id="KJF74723.1"/>
    </source>
</evidence>
<keyword evidence="2" id="KW-1185">Reference proteome</keyword>
<dbReference type="EMBL" id="JWIT01000003">
    <property type="protein sequence ID" value="KJF74723.1"/>
    <property type="molecule type" value="Genomic_DNA"/>
</dbReference>
<dbReference type="Proteomes" id="UP000032564">
    <property type="component" value="Unassembled WGS sequence"/>
</dbReference>
<name>A0ABR5DCI7_9HYPH</name>
<accession>A0ABR5DCI7</accession>
<proteinExistence type="predicted"/>
<organism evidence="1 2">
    <name type="scientific">Agrobacterium arsenijevicii</name>
    <dbReference type="NCBI Taxonomy" id="1585697"/>
    <lineage>
        <taxon>Bacteria</taxon>
        <taxon>Pseudomonadati</taxon>
        <taxon>Pseudomonadota</taxon>
        <taxon>Alphaproteobacteria</taxon>
        <taxon>Hyphomicrobiales</taxon>
        <taxon>Rhizobiaceae</taxon>
        <taxon>Rhizobium/Agrobacterium group</taxon>
        <taxon>Agrobacterium</taxon>
    </lineage>
</organism>
<evidence type="ECO:0000313" key="2">
    <source>
        <dbReference type="Proteomes" id="UP000032564"/>
    </source>
</evidence>
<gene>
    <name evidence="1" type="ORF">RP75_06510</name>
</gene>
<reference evidence="1 2" key="1">
    <citation type="submission" date="2014-12" db="EMBL/GenBank/DDBJ databases">
        <authorList>
            <person name="Kuzmanovic N."/>
            <person name="Pulawska J."/>
            <person name="Obradovic A."/>
        </authorList>
    </citation>
    <scope>NUCLEOTIDE SEQUENCE [LARGE SCALE GENOMIC DNA]</scope>
    <source>
        <strain evidence="1 2">KFB 330</strain>
    </source>
</reference>
<sequence>MLIFSPFAHFPTKNWKIPFYRHNYCQHVLTPLPITIVIEKADRKDLAEGGSWGKNNMPVLFRLTITNKGWEK</sequence>
<protein>
    <submittedName>
        <fullName evidence="1">Uncharacterized protein</fullName>
    </submittedName>
</protein>
<comment type="caution">
    <text evidence="1">The sequence shown here is derived from an EMBL/GenBank/DDBJ whole genome shotgun (WGS) entry which is preliminary data.</text>
</comment>